<feature type="transmembrane region" description="Helical" evidence="1">
    <location>
        <begin position="121"/>
        <end position="139"/>
    </location>
</feature>
<keyword evidence="3" id="KW-1185">Reference proteome</keyword>
<sequence length="199" mass="21053">MKQVTPHAGLLAAVLSIGAASMFAAGWEDYSHAAHPLGLLGAYGTPHALAFNLYGFVVPGLLAAWLGWRLRDAMQERGWMARIGAWLVLLSALAFAAQGMARLDPQDLEALSGRLHAASWMLWWIAFVPGALLLAFGAGPHAGRGLLGVVSAAAAIAVLALTIFAPAWMPIAIAHRIAFVCWFGWLTFAGYALAAKPRA</sequence>
<evidence type="ECO:0000313" key="2">
    <source>
        <dbReference type="EMBL" id="MCL1633124.1"/>
    </source>
</evidence>
<gene>
    <name evidence="2" type="ORF">M2650_00465</name>
</gene>
<protein>
    <submittedName>
        <fullName evidence="2">DUF998 domain-containing protein</fullName>
    </submittedName>
</protein>
<proteinExistence type="predicted"/>
<evidence type="ECO:0000256" key="1">
    <source>
        <dbReference type="SAM" id="Phobius"/>
    </source>
</evidence>
<dbReference type="RefSeq" id="WP_249469840.1">
    <property type="nucleotide sequence ID" value="NZ_JAMBEP010000001.1"/>
</dbReference>
<organism evidence="2 3">
    <name type="scientific">Luteimonas galliterrae</name>
    <dbReference type="NCBI Taxonomy" id="2940486"/>
    <lineage>
        <taxon>Bacteria</taxon>
        <taxon>Pseudomonadati</taxon>
        <taxon>Pseudomonadota</taxon>
        <taxon>Gammaproteobacteria</taxon>
        <taxon>Lysobacterales</taxon>
        <taxon>Lysobacteraceae</taxon>
        <taxon>Luteimonas</taxon>
    </lineage>
</organism>
<reference evidence="2 3" key="1">
    <citation type="submission" date="2022-05" db="EMBL/GenBank/DDBJ databases">
        <title>Luteimonas sp. SX5, whole genome shotgun sequencing project.</title>
        <authorList>
            <person name="Zhao G."/>
            <person name="Shen L."/>
        </authorList>
    </citation>
    <scope>NUCLEOTIDE SEQUENCE [LARGE SCALE GENOMIC DNA]</scope>
    <source>
        <strain evidence="2 3">SX5</strain>
    </source>
</reference>
<keyword evidence="1" id="KW-0472">Membrane</keyword>
<comment type="caution">
    <text evidence="2">The sequence shown here is derived from an EMBL/GenBank/DDBJ whole genome shotgun (WGS) entry which is preliminary data.</text>
</comment>
<accession>A0ABT0MFS7</accession>
<feature type="transmembrane region" description="Helical" evidence="1">
    <location>
        <begin position="146"/>
        <end position="167"/>
    </location>
</feature>
<dbReference type="InterPro" id="IPR009339">
    <property type="entry name" value="DUF998"/>
</dbReference>
<dbReference type="Proteomes" id="UP001431217">
    <property type="component" value="Unassembled WGS sequence"/>
</dbReference>
<keyword evidence="1" id="KW-1133">Transmembrane helix</keyword>
<feature type="transmembrane region" description="Helical" evidence="1">
    <location>
        <begin position="48"/>
        <end position="68"/>
    </location>
</feature>
<evidence type="ECO:0000313" key="3">
    <source>
        <dbReference type="Proteomes" id="UP001431217"/>
    </source>
</evidence>
<keyword evidence="1" id="KW-0812">Transmembrane</keyword>
<dbReference type="Pfam" id="PF06197">
    <property type="entry name" value="DUF998"/>
    <property type="match status" value="1"/>
</dbReference>
<feature type="transmembrane region" description="Helical" evidence="1">
    <location>
        <begin position="173"/>
        <end position="194"/>
    </location>
</feature>
<feature type="transmembrane region" description="Helical" evidence="1">
    <location>
        <begin position="80"/>
        <end position="101"/>
    </location>
</feature>
<dbReference type="EMBL" id="JAMBEP010000001">
    <property type="protein sequence ID" value="MCL1633124.1"/>
    <property type="molecule type" value="Genomic_DNA"/>
</dbReference>
<name>A0ABT0MFS7_9GAMM</name>